<sequence length="65" mass="6754">MNLLLISRIDTAAKALIVADAQAAPGGIEKCAPRALVVHAAHLRGAGLASGRPCKPEFGVQFDKF</sequence>
<protein>
    <submittedName>
        <fullName evidence="1">Uncharacterized protein</fullName>
    </submittedName>
</protein>
<keyword evidence="2" id="KW-1185">Reference proteome</keyword>
<reference evidence="1 2" key="1">
    <citation type="submission" date="2018-01" db="EMBL/GenBank/DDBJ databases">
        <title>Draft genome sequence of Paucibacter aquatile CR182 isolated from freshwater of the Nakdong River.</title>
        <authorList>
            <person name="Choi A."/>
            <person name="Chung E.J."/>
        </authorList>
    </citation>
    <scope>NUCLEOTIDE SEQUENCE [LARGE SCALE GENOMIC DNA]</scope>
    <source>
        <strain evidence="1 2">CR182</strain>
    </source>
</reference>
<name>A0A2N8L0F1_9BURK</name>
<evidence type="ECO:0000313" key="2">
    <source>
        <dbReference type="Proteomes" id="UP000235916"/>
    </source>
</evidence>
<organism evidence="1 2">
    <name type="scientific">Kinneretia aquatilis</name>
    <dbReference type="NCBI Taxonomy" id="2070761"/>
    <lineage>
        <taxon>Bacteria</taxon>
        <taxon>Pseudomonadati</taxon>
        <taxon>Pseudomonadota</taxon>
        <taxon>Betaproteobacteria</taxon>
        <taxon>Burkholderiales</taxon>
        <taxon>Sphaerotilaceae</taxon>
        <taxon>Roseateles</taxon>
    </lineage>
</organism>
<dbReference type="AlphaFoldDB" id="A0A2N8L0F1"/>
<comment type="caution">
    <text evidence="1">The sequence shown here is derived from an EMBL/GenBank/DDBJ whole genome shotgun (WGS) entry which is preliminary data.</text>
</comment>
<evidence type="ECO:0000313" key="1">
    <source>
        <dbReference type="EMBL" id="PND39142.1"/>
    </source>
</evidence>
<dbReference type="Proteomes" id="UP000235916">
    <property type="component" value="Unassembled WGS sequence"/>
</dbReference>
<proteinExistence type="predicted"/>
<gene>
    <name evidence="1" type="ORF">C1O66_17500</name>
</gene>
<dbReference type="EMBL" id="POSP01000003">
    <property type="protein sequence ID" value="PND39142.1"/>
    <property type="molecule type" value="Genomic_DNA"/>
</dbReference>
<dbReference type="RefSeq" id="WP_102769060.1">
    <property type="nucleotide sequence ID" value="NZ_POSP01000003.1"/>
</dbReference>
<accession>A0A2N8L0F1</accession>